<evidence type="ECO:0000259" key="3">
    <source>
        <dbReference type="PROSITE" id="PS50043"/>
    </source>
</evidence>
<dbReference type="Pfam" id="PF00196">
    <property type="entry name" value="GerE"/>
    <property type="match status" value="1"/>
</dbReference>
<dbReference type="PRINTS" id="PR00038">
    <property type="entry name" value="HTHLUXR"/>
</dbReference>
<evidence type="ECO:0000256" key="1">
    <source>
        <dbReference type="ARBA" id="ARBA00022741"/>
    </source>
</evidence>
<dbReference type="SUPFAM" id="SSF52540">
    <property type="entry name" value="P-loop containing nucleoside triphosphate hydrolases"/>
    <property type="match status" value="1"/>
</dbReference>
<dbReference type="CDD" id="cd06170">
    <property type="entry name" value="LuxR_C_like"/>
    <property type="match status" value="1"/>
</dbReference>
<dbReference type="InterPro" id="IPR027417">
    <property type="entry name" value="P-loop_NTPase"/>
</dbReference>
<reference evidence="5" key="1">
    <citation type="journal article" date="2019" name="Int. J. Syst. Evol. Microbiol.">
        <title>The Global Catalogue of Microorganisms (GCM) 10K type strain sequencing project: providing services to taxonomists for standard genome sequencing and annotation.</title>
        <authorList>
            <consortium name="The Broad Institute Genomics Platform"/>
            <consortium name="The Broad Institute Genome Sequencing Center for Infectious Disease"/>
            <person name="Wu L."/>
            <person name="Ma J."/>
        </authorList>
    </citation>
    <scope>NUCLEOTIDE SEQUENCE [LARGE SCALE GENOMIC DNA]</scope>
    <source>
        <strain evidence="5">CCUG 59778</strain>
    </source>
</reference>
<gene>
    <name evidence="4" type="ORF">ACFPM7_25460</name>
</gene>
<dbReference type="Gene3D" id="1.10.10.10">
    <property type="entry name" value="Winged helix-like DNA-binding domain superfamily/Winged helix DNA-binding domain"/>
    <property type="match status" value="1"/>
</dbReference>
<dbReference type="InterPro" id="IPR041664">
    <property type="entry name" value="AAA_16"/>
</dbReference>
<organism evidence="4 5">
    <name type="scientific">Actinokineospora guangxiensis</name>
    <dbReference type="NCBI Taxonomy" id="1490288"/>
    <lineage>
        <taxon>Bacteria</taxon>
        <taxon>Bacillati</taxon>
        <taxon>Actinomycetota</taxon>
        <taxon>Actinomycetes</taxon>
        <taxon>Pseudonocardiales</taxon>
        <taxon>Pseudonocardiaceae</taxon>
        <taxon>Actinokineospora</taxon>
    </lineage>
</organism>
<evidence type="ECO:0000256" key="2">
    <source>
        <dbReference type="ARBA" id="ARBA00022840"/>
    </source>
</evidence>
<dbReference type="RefSeq" id="WP_378250304.1">
    <property type="nucleotide sequence ID" value="NZ_JBHSKF010000016.1"/>
</dbReference>
<feature type="domain" description="HTH luxR-type" evidence="3">
    <location>
        <begin position="798"/>
        <end position="863"/>
    </location>
</feature>
<keyword evidence="2" id="KW-0067">ATP-binding</keyword>
<dbReference type="Pfam" id="PF13191">
    <property type="entry name" value="AAA_16"/>
    <property type="match status" value="1"/>
</dbReference>
<dbReference type="InterPro" id="IPR000792">
    <property type="entry name" value="Tscrpt_reg_LuxR_C"/>
</dbReference>
<dbReference type="SUPFAM" id="SSF46894">
    <property type="entry name" value="C-terminal effector domain of the bipartite response regulators"/>
    <property type="match status" value="1"/>
</dbReference>
<dbReference type="Proteomes" id="UP001596157">
    <property type="component" value="Unassembled WGS sequence"/>
</dbReference>
<dbReference type="EMBL" id="JBHSKF010000016">
    <property type="protein sequence ID" value="MFC5290413.1"/>
    <property type="molecule type" value="Genomic_DNA"/>
</dbReference>
<accession>A0ABW0EVI3</accession>
<evidence type="ECO:0000313" key="4">
    <source>
        <dbReference type="EMBL" id="MFC5290413.1"/>
    </source>
</evidence>
<dbReference type="PROSITE" id="PS50043">
    <property type="entry name" value="HTH_LUXR_2"/>
    <property type="match status" value="1"/>
</dbReference>
<comment type="caution">
    <text evidence="4">The sequence shown here is derived from an EMBL/GenBank/DDBJ whole genome shotgun (WGS) entry which is preliminary data.</text>
</comment>
<keyword evidence="5" id="KW-1185">Reference proteome</keyword>
<keyword evidence="1" id="KW-0547">Nucleotide-binding</keyword>
<protein>
    <submittedName>
        <fullName evidence="4">AAA family ATPase</fullName>
    </submittedName>
</protein>
<sequence>MAHSGLVGRDAELDALRSGLATARAGGTAMIVVRGGLGTGKTALLDACAAAADLPVRRVVRAEHDRAPAIAELLPDAPDRPGVPPSQRFRAHVADLTAAAPLVLLVDDAQWCDPGSVETLDLLVRRGQRLLVVAAVRATGHGAGGWGVVAPRCNPLTLRPFTADEVAVLVRRGWRTPPEPGFTAACARASGGNPLALRMIIDRLAGLPPTAAQAPAVAAAGTAVLAELLPRRIGPNPGEARTVAEAVAVLGRVNPESVAMLAGVSRSVVDEVFETLCAEGVLGAADIGELRRALLDDLPPGRRRWWHARAARLLADAGRPPTEIAPHLLELPASEPWMRSTLRAAARDTADRGRAGRYLDHVLVAAPADPRTLVEYARAVGDADPLTAHRMLSTGLDRTTAPRDRAVLAVELAFLTPAAAAAPSALAALDDAVAHLDAAIGPRPTGADRDLRVRASAARLAAGWTRPPIAADGPVPAGDTPAERELLALRAFTDMLAARPAAPCAEHARTALAEPGPIGWPHAAAAYALAVAGDVPAALAGLDRVLVGTRPSGWTRALAGMLRALVLADAGDAGAAVADAECAVEALGSVDTARVALATALHRAGDLDAAVRALPETGPDVPVLGRPLALLVRAAAAERADPAAALGHLLSCEGLLAELGVANPVVAPWWVDATRLLAESGKPRAAADLAERAARWSTPTGAGLALLARGFAASAADTPPPVDALADAVTVLTGASADWWLTRAEVALAEAHLRADDRVSARRSFRAAAERATRCGYRALADAARTRLVAAGGRRHGAPDARDILTTAERRVAELAAAGATNREISERLLITLRTVETHLTSLYRKLSVPGRAALPDAVAEQDRA</sequence>
<proteinExistence type="predicted"/>
<dbReference type="InterPro" id="IPR016032">
    <property type="entry name" value="Sig_transdc_resp-reg_C-effctor"/>
</dbReference>
<dbReference type="PROSITE" id="PS00622">
    <property type="entry name" value="HTH_LUXR_1"/>
    <property type="match status" value="1"/>
</dbReference>
<dbReference type="PANTHER" id="PTHR16305:SF35">
    <property type="entry name" value="TRANSCRIPTIONAL ACTIVATOR DOMAIN"/>
    <property type="match status" value="1"/>
</dbReference>
<name>A0ABW0EVI3_9PSEU</name>
<dbReference type="PANTHER" id="PTHR16305">
    <property type="entry name" value="TESTICULAR SOLUBLE ADENYLYL CYCLASE"/>
    <property type="match status" value="1"/>
</dbReference>
<dbReference type="SMART" id="SM00421">
    <property type="entry name" value="HTH_LUXR"/>
    <property type="match status" value="1"/>
</dbReference>
<dbReference type="InterPro" id="IPR036388">
    <property type="entry name" value="WH-like_DNA-bd_sf"/>
</dbReference>
<evidence type="ECO:0000313" key="5">
    <source>
        <dbReference type="Proteomes" id="UP001596157"/>
    </source>
</evidence>